<accession>A0ABU9YT68</accession>
<feature type="chain" id="PRO_5045294760" evidence="1">
    <location>
        <begin position="19"/>
        <end position="155"/>
    </location>
</feature>
<evidence type="ECO:0000313" key="2">
    <source>
        <dbReference type="EMBL" id="MEN3066915.1"/>
    </source>
</evidence>
<keyword evidence="3" id="KW-1185">Reference proteome</keyword>
<evidence type="ECO:0000256" key="1">
    <source>
        <dbReference type="SAM" id="SignalP"/>
    </source>
</evidence>
<name>A0ABU9YT68_9RHOO</name>
<feature type="signal peptide" evidence="1">
    <location>
        <begin position="1"/>
        <end position="18"/>
    </location>
</feature>
<protein>
    <submittedName>
        <fullName evidence="2">Uncharacterized protein</fullName>
    </submittedName>
</protein>
<keyword evidence="1" id="KW-0732">Signal</keyword>
<dbReference type="RefSeq" id="WP_345917686.1">
    <property type="nucleotide sequence ID" value="NZ_JBDIVE010000001.1"/>
</dbReference>
<sequence>MKKLIVLAFVAMSKFANAESLAGMDYECREAKVNLKQMLENHVPDSIQGKERISWFEKNRTVSSRIKGRVNFNDGFGSADNGKLRLKAQGASFSDGLVLLQVGVEYVFKQTPSSQSVFRSTPSYALKGEEVGTVGFADAGEHDIDFLCSFTPVRK</sequence>
<evidence type="ECO:0000313" key="3">
    <source>
        <dbReference type="Proteomes" id="UP001410394"/>
    </source>
</evidence>
<dbReference type="EMBL" id="JBDIVE010000001">
    <property type="protein sequence ID" value="MEN3066915.1"/>
    <property type="molecule type" value="Genomic_DNA"/>
</dbReference>
<dbReference type="Proteomes" id="UP001410394">
    <property type="component" value="Unassembled WGS sequence"/>
</dbReference>
<comment type="caution">
    <text evidence="2">The sequence shown here is derived from an EMBL/GenBank/DDBJ whole genome shotgun (WGS) entry which is preliminary data.</text>
</comment>
<organism evidence="2 3">
    <name type="scientific">Uliginosibacterium sediminicola</name>
    <dbReference type="NCBI Taxonomy" id="2024550"/>
    <lineage>
        <taxon>Bacteria</taxon>
        <taxon>Pseudomonadati</taxon>
        <taxon>Pseudomonadota</taxon>
        <taxon>Betaproteobacteria</taxon>
        <taxon>Rhodocyclales</taxon>
        <taxon>Zoogloeaceae</taxon>
        <taxon>Uliginosibacterium</taxon>
    </lineage>
</organism>
<gene>
    <name evidence="2" type="ORF">ABDB84_00405</name>
</gene>
<proteinExistence type="predicted"/>
<reference evidence="2 3" key="1">
    <citation type="journal article" date="2018" name="Int. J. Syst. Evol. Microbiol.">
        <title>Uliginosibacterium sediminicola sp. nov., isolated from freshwater sediment.</title>
        <authorList>
            <person name="Hwang W.M."/>
            <person name="Kim S.M."/>
            <person name="Kang K."/>
            <person name="Ahn T.Y."/>
        </authorList>
    </citation>
    <scope>NUCLEOTIDE SEQUENCE [LARGE SCALE GENOMIC DNA]</scope>
    <source>
        <strain evidence="2 3">M1-21</strain>
    </source>
</reference>